<reference evidence="1" key="1">
    <citation type="submission" date="2013-12" db="EMBL/GenBank/DDBJ databases">
        <title>The Genome Sequence of Aphanomyces astaci APO3.</title>
        <authorList>
            <consortium name="The Broad Institute Genomics Platform"/>
            <person name="Russ C."/>
            <person name="Tyler B."/>
            <person name="van West P."/>
            <person name="Dieguez-Uribeondo J."/>
            <person name="Young S.K."/>
            <person name="Zeng Q."/>
            <person name="Gargeya S."/>
            <person name="Fitzgerald M."/>
            <person name="Abouelleil A."/>
            <person name="Alvarado L."/>
            <person name="Chapman S.B."/>
            <person name="Gainer-Dewar J."/>
            <person name="Goldberg J."/>
            <person name="Griggs A."/>
            <person name="Gujja S."/>
            <person name="Hansen M."/>
            <person name="Howarth C."/>
            <person name="Imamovic A."/>
            <person name="Ireland A."/>
            <person name="Larimer J."/>
            <person name="McCowan C."/>
            <person name="Murphy C."/>
            <person name="Pearson M."/>
            <person name="Poon T.W."/>
            <person name="Priest M."/>
            <person name="Roberts A."/>
            <person name="Saif S."/>
            <person name="Shea T."/>
            <person name="Sykes S."/>
            <person name="Wortman J."/>
            <person name="Nusbaum C."/>
            <person name="Birren B."/>
        </authorList>
    </citation>
    <scope>NUCLEOTIDE SEQUENCE [LARGE SCALE GENOMIC DNA]</scope>
    <source>
        <strain evidence="1">APO3</strain>
    </source>
</reference>
<dbReference type="EMBL" id="KI913124">
    <property type="protein sequence ID" value="ETV81278.1"/>
    <property type="molecule type" value="Genomic_DNA"/>
</dbReference>
<gene>
    <name evidence="1" type="ORF">H257_05842</name>
</gene>
<dbReference type="AlphaFoldDB" id="W4GQW2"/>
<dbReference type="GeneID" id="20807838"/>
<accession>W4GQW2</accession>
<sequence length="102" mass="11438">MGLDKATRPNATTQSTVSTFGDLLVMHHKIIDANKFITSVQAWARAQGFTVSRTGKNFSKKNPHPVHGGRGSIMRRSTLYCTHKEEVCSGRSTCQWHIKFTF</sequence>
<evidence type="ECO:0000313" key="1">
    <source>
        <dbReference type="EMBL" id="ETV81278.1"/>
    </source>
</evidence>
<name>W4GQW2_APHAT</name>
<organism evidence="1">
    <name type="scientific">Aphanomyces astaci</name>
    <name type="common">Crayfish plague agent</name>
    <dbReference type="NCBI Taxonomy" id="112090"/>
    <lineage>
        <taxon>Eukaryota</taxon>
        <taxon>Sar</taxon>
        <taxon>Stramenopiles</taxon>
        <taxon>Oomycota</taxon>
        <taxon>Saprolegniomycetes</taxon>
        <taxon>Saprolegniales</taxon>
        <taxon>Verrucalvaceae</taxon>
        <taxon>Aphanomyces</taxon>
    </lineage>
</organism>
<proteinExistence type="predicted"/>
<dbReference type="VEuPathDB" id="FungiDB:H257_05842"/>
<dbReference type="RefSeq" id="XP_009829136.1">
    <property type="nucleotide sequence ID" value="XM_009830834.1"/>
</dbReference>
<protein>
    <submittedName>
        <fullName evidence="1">Uncharacterized protein</fullName>
    </submittedName>
</protein>